<dbReference type="AlphaFoldDB" id="A0A397ISL8"/>
<proteinExistence type="predicted"/>
<evidence type="ECO:0000313" key="1">
    <source>
        <dbReference type="EMBL" id="RHZ77957.1"/>
    </source>
</evidence>
<keyword evidence="2" id="KW-1185">Reference proteome</keyword>
<accession>A0A397ISL8</accession>
<name>A0A397ISL8_9GLOM</name>
<comment type="caution">
    <text evidence="1">The sequence shown here is derived from an EMBL/GenBank/DDBJ whole genome shotgun (WGS) entry which is preliminary data.</text>
</comment>
<sequence>MFKINSNQFQECNENFMCEHDMIKYYKVFNIKKGECSFLTDTYDRIPEIFFLKKKMVEDRFHKAII</sequence>
<organism evidence="1 2">
    <name type="scientific">Diversispora epigaea</name>
    <dbReference type="NCBI Taxonomy" id="1348612"/>
    <lineage>
        <taxon>Eukaryota</taxon>
        <taxon>Fungi</taxon>
        <taxon>Fungi incertae sedis</taxon>
        <taxon>Mucoromycota</taxon>
        <taxon>Glomeromycotina</taxon>
        <taxon>Glomeromycetes</taxon>
        <taxon>Diversisporales</taxon>
        <taxon>Diversisporaceae</taxon>
        <taxon>Diversispora</taxon>
    </lineage>
</organism>
<gene>
    <name evidence="1" type="ORF">Glove_168g240</name>
</gene>
<evidence type="ECO:0000313" key="2">
    <source>
        <dbReference type="Proteomes" id="UP000266861"/>
    </source>
</evidence>
<reference evidence="1 2" key="1">
    <citation type="submission" date="2018-08" db="EMBL/GenBank/DDBJ databases">
        <title>Genome and evolution of the arbuscular mycorrhizal fungus Diversispora epigaea (formerly Glomus versiforme) and its bacterial endosymbionts.</title>
        <authorList>
            <person name="Sun X."/>
            <person name="Fei Z."/>
            <person name="Harrison M."/>
        </authorList>
    </citation>
    <scope>NUCLEOTIDE SEQUENCE [LARGE SCALE GENOMIC DNA]</scope>
    <source>
        <strain evidence="1 2">IT104</strain>
    </source>
</reference>
<dbReference type="EMBL" id="PQFF01000158">
    <property type="protein sequence ID" value="RHZ77957.1"/>
    <property type="molecule type" value="Genomic_DNA"/>
</dbReference>
<protein>
    <submittedName>
        <fullName evidence="1">Uncharacterized protein</fullName>
    </submittedName>
</protein>
<dbReference type="Proteomes" id="UP000266861">
    <property type="component" value="Unassembled WGS sequence"/>
</dbReference>